<evidence type="ECO:0000259" key="4">
    <source>
        <dbReference type="SMART" id="SM00852"/>
    </source>
</evidence>
<dbReference type="Proteomes" id="UP001140817">
    <property type="component" value="Unassembled WGS sequence"/>
</dbReference>
<comment type="pathway">
    <text evidence="2">Cofactor biosynthesis; molybdopterin biosynthesis.</text>
</comment>
<dbReference type="AlphaFoldDB" id="A0A9X2M9R6"/>
<protein>
    <submittedName>
        <fullName evidence="5">MogA/MoaB family molybdenum cofactor biosynthesis protein</fullName>
    </submittedName>
</protein>
<dbReference type="SUPFAM" id="SSF53218">
    <property type="entry name" value="Molybdenum cofactor biosynthesis proteins"/>
    <property type="match status" value="1"/>
</dbReference>
<dbReference type="CDD" id="cd00886">
    <property type="entry name" value="MogA_MoaB"/>
    <property type="match status" value="1"/>
</dbReference>
<keyword evidence="6" id="KW-1185">Reference proteome</keyword>
<comment type="function">
    <text evidence="1">May be involved in the biosynthesis of molybdopterin.</text>
</comment>
<feature type="domain" description="MoaB/Mog" evidence="4">
    <location>
        <begin position="5"/>
        <end position="149"/>
    </location>
</feature>
<dbReference type="GO" id="GO:0006777">
    <property type="term" value="P:Mo-molybdopterin cofactor biosynthetic process"/>
    <property type="evidence" value="ECO:0007669"/>
    <property type="project" value="UniProtKB-KW"/>
</dbReference>
<dbReference type="InterPro" id="IPR008284">
    <property type="entry name" value="MoCF_biosynth_CS"/>
</dbReference>
<evidence type="ECO:0000313" key="5">
    <source>
        <dbReference type="EMBL" id="MCR1823417.1"/>
    </source>
</evidence>
<dbReference type="Gene3D" id="3.40.980.10">
    <property type="entry name" value="MoaB/Mog-like domain"/>
    <property type="match status" value="1"/>
</dbReference>
<dbReference type="InterPro" id="IPR051920">
    <property type="entry name" value="MPT_Adenylyltrnsfr/MoaC-Rel"/>
</dbReference>
<dbReference type="SMART" id="SM00852">
    <property type="entry name" value="MoCF_biosynth"/>
    <property type="match status" value="1"/>
</dbReference>
<name>A0A9X2M9R6_9FIRM</name>
<dbReference type="PROSITE" id="PS01078">
    <property type="entry name" value="MOCF_BIOSYNTHESIS_1"/>
    <property type="match status" value="1"/>
</dbReference>
<dbReference type="PANTHER" id="PTHR43764:SF1">
    <property type="entry name" value="MOLYBDOPTERIN MOLYBDOTRANSFERASE"/>
    <property type="match status" value="1"/>
</dbReference>
<dbReference type="InterPro" id="IPR036425">
    <property type="entry name" value="MoaB/Mog-like_dom_sf"/>
</dbReference>
<evidence type="ECO:0000256" key="3">
    <source>
        <dbReference type="ARBA" id="ARBA00023150"/>
    </source>
</evidence>
<gene>
    <name evidence="5" type="ORF">NSA58_11515</name>
</gene>
<organism evidence="5 6">
    <name type="scientific">Terrisporobacter muris</name>
    <dbReference type="NCBI Taxonomy" id="2963284"/>
    <lineage>
        <taxon>Bacteria</taxon>
        <taxon>Bacillati</taxon>
        <taxon>Bacillota</taxon>
        <taxon>Clostridia</taxon>
        <taxon>Peptostreptococcales</taxon>
        <taxon>Peptostreptococcaceae</taxon>
        <taxon>Terrisporobacter</taxon>
    </lineage>
</organism>
<evidence type="ECO:0000256" key="2">
    <source>
        <dbReference type="ARBA" id="ARBA00005046"/>
    </source>
</evidence>
<sequence length="163" mass="17855">MYRVGIITASDKGSKGERVDESGLQIKEIVSSFGYQVVYYKVLPDDKDTISSEMKQLCDENKVDLILTTGGTGFSKRDNTPEATLEIAEKLVPGISEAIRSYSMQFTKKAMLSRGVSVIRKETLIINMPGSPKAVKESMECIMPALNHGIDILKGSASECARK</sequence>
<reference evidence="5" key="1">
    <citation type="submission" date="2022-07" db="EMBL/GenBank/DDBJ databases">
        <title>Enhanced cultured diversity of the mouse gut microbiota enables custom-made synthetic communities.</title>
        <authorList>
            <person name="Afrizal A."/>
        </authorList>
    </citation>
    <scope>NUCLEOTIDE SEQUENCE</scope>
    <source>
        <strain evidence="5">DSM 29186</strain>
    </source>
</reference>
<keyword evidence="3" id="KW-0501">Molybdenum cofactor biosynthesis</keyword>
<dbReference type="Pfam" id="PF00994">
    <property type="entry name" value="MoCF_biosynth"/>
    <property type="match status" value="1"/>
</dbReference>
<evidence type="ECO:0000256" key="1">
    <source>
        <dbReference type="ARBA" id="ARBA00003487"/>
    </source>
</evidence>
<dbReference type="EMBL" id="JANKBY010000140">
    <property type="protein sequence ID" value="MCR1823417.1"/>
    <property type="molecule type" value="Genomic_DNA"/>
</dbReference>
<dbReference type="RefSeq" id="WP_074429665.1">
    <property type="nucleotide sequence ID" value="NZ_JANKBY010000140.1"/>
</dbReference>
<dbReference type="PANTHER" id="PTHR43764">
    <property type="entry name" value="MOLYBDENUM COFACTOR BIOSYNTHESIS"/>
    <property type="match status" value="1"/>
</dbReference>
<evidence type="ECO:0000313" key="6">
    <source>
        <dbReference type="Proteomes" id="UP001140817"/>
    </source>
</evidence>
<accession>A0A9X2M9R6</accession>
<comment type="caution">
    <text evidence="5">The sequence shown here is derived from an EMBL/GenBank/DDBJ whole genome shotgun (WGS) entry which is preliminary data.</text>
</comment>
<dbReference type="NCBIfam" id="TIGR00177">
    <property type="entry name" value="molyb_syn"/>
    <property type="match status" value="1"/>
</dbReference>
<dbReference type="InterPro" id="IPR001453">
    <property type="entry name" value="MoaB/Mog_dom"/>
</dbReference>
<proteinExistence type="predicted"/>